<keyword evidence="2" id="KW-1185">Reference proteome</keyword>
<dbReference type="RefSeq" id="WP_092010280.1">
    <property type="nucleotide sequence ID" value="NZ_FOYW01000001.1"/>
</dbReference>
<dbReference type="OrthoDB" id="6156162at2"/>
<accession>A0A1I6HSK3</accession>
<name>A0A1I6HSK3_9GAMM</name>
<gene>
    <name evidence="1" type="ORF">SAMN05216203_1493</name>
</gene>
<proteinExistence type="predicted"/>
<dbReference type="Proteomes" id="UP000198644">
    <property type="component" value="Unassembled WGS sequence"/>
</dbReference>
<evidence type="ECO:0008006" key="3">
    <source>
        <dbReference type="Google" id="ProtNLM"/>
    </source>
</evidence>
<dbReference type="STRING" id="650891.SAMN05216203_1493"/>
<sequence length="308" mass="35728">MNFFTQEIGDLAVNSLISSGTQTQRDGFEGIWYSIEIQPDVFVPQWFNVGVAVQNVSGKLEFQILDYFKKFECIYGKKFNRNSFFEIRSHAQEILRNAERDRIPLNCIHFETTALRISEQGYTSGMDITSTTNRLFREIVALEKNESDSKSNFESIDTSKARKLVSKELKRIANMDYEKIVNKENTKRGFEIEYNEEKHFLDVELLTRKACGNIVSAVYKSPQTIELNLLKSSRDLTTFSKIRGINDIGLFLLLPHEGTMSEKEFRSIDQLLKEQEWKLERDGFRVVSLPSEQDLAKEIYDWARPSIV</sequence>
<organism evidence="1 2">
    <name type="scientific">Marinobacter daqiaonensis</name>
    <dbReference type="NCBI Taxonomy" id="650891"/>
    <lineage>
        <taxon>Bacteria</taxon>
        <taxon>Pseudomonadati</taxon>
        <taxon>Pseudomonadota</taxon>
        <taxon>Gammaproteobacteria</taxon>
        <taxon>Pseudomonadales</taxon>
        <taxon>Marinobacteraceae</taxon>
        <taxon>Marinobacter</taxon>
    </lineage>
</organism>
<reference evidence="1 2" key="1">
    <citation type="submission" date="2016-10" db="EMBL/GenBank/DDBJ databases">
        <authorList>
            <person name="de Groot N.N."/>
        </authorList>
    </citation>
    <scope>NUCLEOTIDE SEQUENCE [LARGE SCALE GENOMIC DNA]</scope>
    <source>
        <strain evidence="1 2">CGMCC 1.9167</strain>
    </source>
</reference>
<evidence type="ECO:0000313" key="2">
    <source>
        <dbReference type="Proteomes" id="UP000198644"/>
    </source>
</evidence>
<dbReference type="AlphaFoldDB" id="A0A1I6HSK3"/>
<evidence type="ECO:0000313" key="1">
    <source>
        <dbReference type="EMBL" id="SFR57404.1"/>
    </source>
</evidence>
<dbReference type="EMBL" id="FOYW01000001">
    <property type="protein sequence ID" value="SFR57404.1"/>
    <property type="molecule type" value="Genomic_DNA"/>
</dbReference>
<protein>
    <recommendedName>
        <fullName evidence="3">DUF3037 domain-containing protein</fullName>
    </recommendedName>
</protein>